<evidence type="ECO:0000259" key="16">
    <source>
        <dbReference type="Pfam" id="PF02875"/>
    </source>
</evidence>
<evidence type="ECO:0000256" key="12">
    <source>
        <dbReference type="ARBA" id="ARBA00023316"/>
    </source>
</evidence>
<keyword evidence="11" id="KW-0131">Cell cycle</keyword>
<evidence type="ECO:0000259" key="15">
    <source>
        <dbReference type="Pfam" id="PF01225"/>
    </source>
</evidence>
<evidence type="ECO:0000313" key="19">
    <source>
        <dbReference type="Proteomes" id="UP000228859"/>
    </source>
</evidence>
<dbReference type="SUPFAM" id="SSF53623">
    <property type="entry name" value="MurD-like peptide ligases, catalytic domain"/>
    <property type="match status" value="1"/>
</dbReference>
<dbReference type="Gene3D" id="3.90.190.20">
    <property type="entry name" value="Mur ligase, C-terminal domain"/>
    <property type="match status" value="1"/>
</dbReference>
<keyword evidence="4" id="KW-0963">Cytoplasm</keyword>
<evidence type="ECO:0000256" key="8">
    <source>
        <dbReference type="ARBA" id="ARBA00022840"/>
    </source>
</evidence>
<comment type="pathway">
    <text evidence="2">Cell wall biogenesis; peptidoglycan biosynthesis.</text>
</comment>
<gene>
    <name evidence="18" type="ORF">CFH83_05260</name>
</gene>
<sequence length="436" mass="48698">MKIHFIGIGGIGISGLAKYMRFSGHDVSGSDMKATHITQRLIDRGITVHIGHDAANIPEGCDLVIHSAIIRPTNSEIVEAHRRGIEVLHRRDALLRILSEKKVYAVCGAHGKSTTTAILAAIMDGSAIIGAESKGFGSNVRYDGSTDVMLFEADESDGSFLNSNPYCSIVTNAEPEHMEYYNYNIDEFHNAYLRFIEMAPVRVINAEDPFMATLECDALRLYPSQDITNITYTLLDDEPYTRFHLKGFGEFEVWGFGEHIAMDASLAIMAAAQTMSIASIRVHLLNFRGIKKRFDVIFKGSDRVIIDDYAHHPTEIKATMQSLKTYAELKGFKRIIAIWQPHKYSRTIDNLDAFALCFEGCAELVILPVWAASEEPREIDFEGRFSRYNLTMSDKLHRAGDTIESIIGDTVVQTYDHDLIVGFGAGDLTYQLRGTK</sequence>
<dbReference type="SUPFAM" id="SSF51984">
    <property type="entry name" value="MurCD N-terminal domain"/>
    <property type="match status" value="1"/>
</dbReference>
<dbReference type="GO" id="GO:0005737">
    <property type="term" value="C:cytoplasm"/>
    <property type="evidence" value="ECO:0007669"/>
    <property type="project" value="UniProtKB-SubCell"/>
</dbReference>
<evidence type="ECO:0000256" key="1">
    <source>
        <dbReference type="ARBA" id="ARBA00004496"/>
    </source>
</evidence>
<dbReference type="InterPro" id="IPR036615">
    <property type="entry name" value="Mur_ligase_C_dom_sf"/>
</dbReference>
<dbReference type="Pfam" id="PF01225">
    <property type="entry name" value="Mur_ligase"/>
    <property type="match status" value="1"/>
</dbReference>
<dbReference type="NCBIfam" id="TIGR01082">
    <property type="entry name" value="murC"/>
    <property type="match status" value="1"/>
</dbReference>
<evidence type="ECO:0000256" key="5">
    <source>
        <dbReference type="ARBA" id="ARBA00022598"/>
    </source>
</evidence>
<dbReference type="Gene3D" id="3.40.50.720">
    <property type="entry name" value="NAD(P)-binding Rossmann-like Domain"/>
    <property type="match status" value="1"/>
</dbReference>
<dbReference type="Proteomes" id="UP000228859">
    <property type="component" value="Unassembled WGS sequence"/>
</dbReference>
<evidence type="ECO:0000256" key="4">
    <source>
        <dbReference type="ARBA" id="ARBA00022490"/>
    </source>
</evidence>
<keyword evidence="7" id="KW-0547">Nucleotide-binding</keyword>
<dbReference type="InterPro" id="IPR005758">
    <property type="entry name" value="UDP-N-AcMur_Ala_ligase_MurC"/>
</dbReference>
<dbReference type="GO" id="GO:0051301">
    <property type="term" value="P:cell division"/>
    <property type="evidence" value="ECO:0007669"/>
    <property type="project" value="UniProtKB-KW"/>
</dbReference>
<dbReference type="InterPro" id="IPR036565">
    <property type="entry name" value="Mur-like_cat_sf"/>
</dbReference>
<evidence type="ECO:0000256" key="13">
    <source>
        <dbReference type="ARBA" id="ARBA00047833"/>
    </source>
</evidence>
<dbReference type="RefSeq" id="WP_294895374.1">
    <property type="nucleotide sequence ID" value="NZ_DLUI01000073.1"/>
</dbReference>
<feature type="domain" description="Mur ligase central" evidence="17">
    <location>
        <begin position="106"/>
        <end position="214"/>
    </location>
</feature>
<protein>
    <recommendedName>
        <fullName evidence="3 14">UDP-N-acetylmuramate--L-alanine ligase</fullName>
        <ecNumber evidence="3 14">6.3.2.8</ecNumber>
    </recommendedName>
</protein>
<organism evidence="18 19">
    <name type="scientific">Sulfuricurvum kujiense</name>
    <dbReference type="NCBI Taxonomy" id="148813"/>
    <lineage>
        <taxon>Bacteria</taxon>
        <taxon>Pseudomonadati</taxon>
        <taxon>Campylobacterota</taxon>
        <taxon>Epsilonproteobacteria</taxon>
        <taxon>Campylobacterales</taxon>
        <taxon>Sulfurimonadaceae</taxon>
        <taxon>Sulfuricurvum</taxon>
    </lineage>
</organism>
<comment type="catalytic activity">
    <reaction evidence="13">
        <text>UDP-N-acetyl-alpha-D-muramate + L-alanine + ATP = UDP-N-acetyl-alpha-D-muramoyl-L-alanine + ADP + phosphate + H(+)</text>
        <dbReference type="Rhea" id="RHEA:23372"/>
        <dbReference type="ChEBI" id="CHEBI:15378"/>
        <dbReference type="ChEBI" id="CHEBI:30616"/>
        <dbReference type="ChEBI" id="CHEBI:43474"/>
        <dbReference type="ChEBI" id="CHEBI:57972"/>
        <dbReference type="ChEBI" id="CHEBI:70757"/>
        <dbReference type="ChEBI" id="CHEBI:83898"/>
        <dbReference type="ChEBI" id="CHEBI:456216"/>
        <dbReference type="EC" id="6.3.2.8"/>
    </reaction>
</comment>
<evidence type="ECO:0000259" key="17">
    <source>
        <dbReference type="Pfam" id="PF08245"/>
    </source>
</evidence>
<dbReference type="InterPro" id="IPR000713">
    <property type="entry name" value="Mur_ligase_N"/>
</dbReference>
<comment type="subcellular location">
    <subcellularLocation>
        <location evidence="1">Cytoplasm</location>
    </subcellularLocation>
</comment>
<dbReference type="PANTHER" id="PTHR43445">
    <property type="entry name" value="UDP-N-ACETYLMURAMATE--L-ALANINE LIGASE-RELATED"/>
    <property type="match status" value="1"/>
</dbReference>
<keyword evidence="5 18" id="KW-0436">Ligase</keyword>
<evidence type="ECO:0000256" key="11">
    <source>
        <dbReference type="ARBA" id="ARBA00023306"/>
    </source>
</evidence>
<evidence type="ECO:0000256" key="6">
    <source>
        <dbReference type="ARBA" id="ARBA00022618"/>
    </source>
</evidence>
<dbReference type="AlphaFoldDB" id="A0A2D3WPE9"/>
<dbReference type="Gene3D" id="3.40.1190.10">
    <property type="entry name" value="Mur-like, catalytic domain"/>
    <property type="match status" value="1"/>
</dbReference>
<dbReference type="GO" id="GO:0071555">
    <property type="term" value="P:cell wall organization"/>
    <property type="evidence" value="ECO:0007669"/>
    <property type="project" value="UniProtKB-KW"/>
</dbReference>
<dbReference type="Pfam" id="PF02875">
    <property type="entry name" value="Mur_ligase_C"/>
    <property type="match status" value="1"/>
</dbReference>
<accession>A0A2D3WPE9</accession>
<keyword evidence="10" id="KW-0573">Peptidoglycan synthesis</keyword>
<dbReference type="InterPro" id="IPR004101">
    <property type="entry name" value="Mur_ligase_C"/>
</dbReference>
<dbReference type="GO" id="GO:0008763">
    <property type="term" value="F:UDP-N-acetylmuramate-L-alanine ligase activity"/>
    <property type="evidence" value="ECO:0007669"/>
    <property type="project" value="UniProtKB-UniRule"/>
</dbReference>
<name>A0A2D3WPE9_9BACT</name>
<proteinExistence type="predicted"/>
<dbReference type="Pfam" id="PF08245">
    <property type="entry name" value="Mur_ligase_M"/>
    <property type="match status" value="1"/>
</dbReference>
<dbReference type="PANTHER" id="PTHR43445:SF3">
    <property type="entry name" value="UDP-N-ACETYLMURAMATE--L-ALANINE LIGASE"/>
    <property type="match status" value="1"/>
</dbReference>
<dbReference type="GO" id="GO:0009252">
    <property type="term" value="P:peptidoglycan biosynthetic process"/>
    <property type="evidence" value="ECO:0007669"/>
    <property type="project" value="UniProtKB-UniRule"/>
</dbReference>
<dbReference type="EMBL" id="DLUI01000073">
    <property type="protein sequence ID" value="DAB38563.1"/>
    <property type="molecule type" value="Genomic_DNA"/>
</dbReference>
<dbReference type="InterPro" id="IPR013221">
    <property type="entry name" value="Mur_ligase_cen"/>
</dbReference>
<evidence type="ECO:0000256" key="14">
    <source>
        <dbReference type="NCBIfam" id="TIGR01082"/>
    </source>
</evidence>
<evidence type="ECO:0000256" key="10">
    <source>
        <dbReference type="ARBA" id="ARBA00022984"/>
    </source>
</evidence>
<dbReference type="InterPro" id="IPR050061">
    <property type="entry name" value="MurCDEF_pg_biosynth"/>
</dbReference>
<keyword evidence="8" id="KW-0067">ATP-binding</keyword>
<reference evidence="18 19" key="1">
    <citation type="journal article" date="2017" name="Front. Microbiol.">
        <title>Comparative Genomic Analysis of the Class Epsilonproteobacteria and Proposed Reclassification to Epsilonbacteraeota (phyl. nov.).</title>
        <authorList>
            <person name="Waite D.W."/>
            <person name="Vanwonterghem I."/>
            <person name="Rinke C."/>
            <person name="Parks D.H."/>
            <person name="Zhang Y."/>
            <person name="Takai K."/>
            <person name="Sievert S.M."/>
            <person name="Simon J."/>
            <person name="Campbell B.J."/>
            <person name="Hanson T.E."/>
            <person name="Woyke T."/>
            <person name="Klotz M.G."/>
            <person name="Hugenholtz P."/>
        </authorList>
    </citation>
    <scope>NUCLEOTIDE SEQUENCE [LARGE SCALE GENOMIC DNA]</scope>
    <source>
        <strain evidence="18">UBA12443</strain>
    </source>
</reference>
<keyword evidence="9" id="KW-0133">Cell shape</keyword>
<evidence type="ECO:0000256" key="7">
    <source>
        <dbReference type="ARBA" id="ARBA00022741"/>
    </source>
</evidence>
<dbReference type="SUPFAM" id="SSF53244">
    <property type="entry name" value="MurD-like peptide ligases, peptide-binding domain"/>
    <property type="match status" value="1"/>
</dbReference>
<comment type="caution">
    <text evidence="18">The sequence shown here is derived from an EMBL/GenBank/DDBJ whole genome shotgun (WGS) entry which is preliminary data.</text>
</comment>
<evidence type="ECO:0000313" key="18">
    <source>
        <dbReference type="EMBL" id="DAB38563.1"/>
    </source>
</evidence>
<dbReference type="UniPathway" id="UPA00219"/>
<evidence type="ECO:0000256" key="2">
    <source>
        <dbReference type="ARBA" id="ARBA00004752"/>
    </source>
</evidence>
<evidence type="ECO:0000256" key="3">
    <source>
        <dbReference type="ARBA" id="ARBA00012211"/>
    </source>
</evidence>
<dbReference type="EC" id="6.3.2.8" evidence="3 14"/>
<feature type="domain" description="Mur ligase N-terminal catalytic" evidence="15">
    <location>
        <begin position="2"/>
        <end position="101"/>
    </location>
</feature>
<dbReference type="GO" id="GO:0008360">
    <property type="term" value="P:regulation of cell shape"/>
    <property type="evidence" value="ECO:0007669"/>
    <property type="project" value="UniProtKB-KW"/>
</dbReference>
<keyword evidence="12" id="KW-0961">Cell wall biogenesis/degradation</keyword>
<dbReference type="GO" id="GO:0005524">
    <property type="term" value="F:ATP binding"/>
    <property type="evidence" value="ECO:0007669"/>
    <property type="project" value="UniProtKB-KW"/>
</dbReference>
<keyword evidence="6" id="KW-0132">Cell division</keyword>
<feature type="domain" description="Mur ligase C-terminal" evidence="16">
    <location>
        <begin position="293"/>
        <end position="424"/>
    </location>
</feature>
<evidence type="ECO:0000256" key="9">
    <source>
        <dbReference type="ARBA" id="ARBA00022960"/>
    </source>
</evidence>